<evidence type="ECO:0000313" key="3">
    <source>
        <dbReference type="Proteomes" id="UP000321129"/>
    </source>
</evidence>
<name>A0A5C6UJW5_9SPHN</name>
<proteinExistence type="predicted"/>
<dbReference type="PANTHER" id="PTHR33303">
    <property type="entry name" value="CYTOPLASMIC PROTEIN-RELATED"/>
    <property type="match status" value="1"/>
</dbReference>
<dbReference type="Pfam" id="PF13380">
    <property type="entry name" value="CoA_binding_2"/>
    <property type="match status" value="1"/>
</dbReference>
<dbReference type="InterPro" id="IPR003781">
    <property type="entry name" value="CoA-bd"/>
</dbReference>
<dbReference type="RefSeq" id="WP_147121091.1">
    <property type="nucleotide sequence ID" value="NZ_VOPY01000001.1"/>
</dbReference>
<dbReference type="Gene3D" id="3.40.50.720">
    <property type="entry name" value="NAD(P)-binding Rossmann-like Domain"/>
    <property type="match status" value="1"/>
</dbReference>
<reference evidence="2 3" key="1">
    <citation type="submission" date="2019-08" db="EMBL/GenBank/DDBJ databases">
        <title>Sphingorhabdus soil sp. nov., isolated from arctic soil.</title>
        <authorList>
            <person name="Liu Y."/>
        </authorList>
    </citation>
    <scope>NUCLEOTIDE SEQUENCE [LARGE SCALE GENOMIC DNA]</scope>
    <source>
        <strain evidence="2 3">D-2Q-5-6</strain>
    </source>
</reference>
<sequence length="142" mass="14849">MPIDTDDALRDLLTSTRRIAVVGASPNASRPSNGVTRTLVEHGYDVVAVNPGHVGTTIHGAPVVASLNDVSPPADMVDIFRNSDDAGGVVDEAIAHGAKAVWMQLGVINEAAAKRAEEAGLTVVMDHCPKIELARLNIPPVE</sequence>
<dbReference type="OrthoDB" id="9804695at2"/>
<gene>
    <name evidence="2" type="ORF">FSZ31_00345</name>
</gene>
<comment type="caution">
    <text evidence="2">The sequence shown here is derived from an EMBL/GenBank/DDBJ whole genome shotgun (WGS) entry which is preliminary data.</text>
</comment>
<accession>A0A5C6UJW5</accession>
<dbReference type="InterPro" id="IPR036291">
    <property type="entry name" value="NAD(P)-bd_dom_sf"/>
</dbReference>
<dbReference type="SMART" id="SM00881">
    <property type="entry name" value="CoA_binding"/>
    <property type="match status" value="1"/>
</dbReference>
<dbReference type="PANTHER" id="PTHR33303:SF2">
    <property type="entry name" value="COA-BINDING DOMAIN-CONTAINING PROTEIN"/>
    <property type="match status" value="1"/>
</dbReference>
<dbReference type="EMBL" id="VOPY01000001">
    <property type="protein sequence ID" value="TXC73252.1"/>
    <property type="molecule type" value="Genomic_DNA"/>
</dbReference>
<feature type="domain" description="CoA-binding" evidence="1">
    <location>
        <begin position="12"/>
        <end position="107"/>
    </location>
</feature>
<organism evidence="2 3">
    <name type="scientific">Flavisphingopyxis soli</name>
    <dbReference type="NCBI Taxonomy" id="2601267"/>
    <lineage>
        <taxon>Bacteria</taxon>
        <taxon>Pseudomonadati</taxon>
        <taxon>Pseudomonadota</taxon>
        <taxon>Alphaproteobacteria</taxon>
        <taxon>Sphingomonadales</taxon>
        <taxon>Sphingopyxidaceae</taxon>
        <taxon>Flavisphingopyxis</taxon>
    </lineage>
</organism>
<dbReference type="SUPFAM" id="SSF51735">
    <property type="entry name" value="NAD(P)-binding Rossmann-fold domains"/>
    <property type="match status" value="1"/>
</dbReference>
<evidence type="ECO:0000313" key="2">
    <source>
        <dbReference type="EMBL" id="TXC73252.1"/>
    </source>
</evidence>
<keyword evidence="3" id="KW-1185">Reference proteome</keyword>
<protein>
    <submittedName>
        <fullName evidence="2">CoA-binding protein</fullName>
    </submittedName>
</protein>
<evidence type="ECO:0000259" key="1">
    <source>
        <dbReference type="SMART" id="SM00881"/>
    </source>
</evidence>
<dbReference type="AlphaFoldDB" id="A0A5C6UJW5"/>
<dbReference type="Proteomes" id="UP000321129">
    <property type="component" value="Unassembled WGS sequence"/>
</dbReference>